<sequence length="212" mass="23260">MTTVYLAIVLVVADIATDLAVIAIPILILRQVQLKPGTKCLLGLSLCLSFAMVIVTIVRVSGLRNGANLDPVWDFYWQVVESCIAIIMVSLTAFRSLFVQERNRRTPSPRRSYYQRAKAFLSSKSSAETAEELWELPPVPRGQMSGLRTLFGGNGSSSTGAGNALNDEHEQGDAIWSLQKSASRNQISVRREISVDVESVGYNRVVKLDTAS</sequence>
<accession>A0ABR3ZXD5</accession>
<evidence type="ECO:0000256" key="3">
    <source>
        <dbReference type="ARBA" id="ARBA00022989"/>
    </source>
</evidence>
<evidence type="ECO:0000256" key="2">
    <source>
        <dbReference type="ARBA" id="ARBA00022692"/>
    </source>
</evidence>
<keyword evidence="9" id="KW-1185">Reference proteome</keyword>
<comment type="caution">
    <text evidence="8">The sequence shown here is derived from an EMBL/GenBank/DDBJ whole genome shotgun (WGS) entry which is preliminary data.</text>
</comment>
<feature type="domain" description="Rhodopsin" evidence="7">
    <location>
        <begin position="8"/>
        <end position="99"/>
    </location>
</feature>
<evidence type="ECO:0000256" key="5">
    <source>
        <dbReference type="ARBA" id="ARBA00038359"/>
    </source>
</evidence>
<evidence type="ECO:0000256" key="1">
    <source>
        <dbReference type="ARBA" id="ARBA00004141"/>
    </source>
</evidence>
<dbReference type="Pfam" id="PF20684">
    <property type="entry name" value="Fung_rhodopsin"/>
    <property type="match status" value="1"/>
</dbReference>
<dbReference type="EMBL" id="JBEFKJ010000052">
    <property type="protein sequence ID" value="KAL2036722.1"/>
    <property type="molecule type" value="Genomic_DNA"/>
</dbReference>
<feature type="transmembrane region" description="Helical" evidence="6">
    <location>
        <begin position="75"/>
        <end position="98"/>
    </location>
</feature>
<evidence type="ECO:0000256" key="4">
    <source>
        <dbReference type="ARBA" id="ARBA00023136"/>
    </source>
</evidence>
<comment type="subcellular location">
    <subcellularLocation>
        <location evidence="1">Membrane</location>
        <topology evidence="1">Multi-pass membrane protein</topology>
    </subcellularLocation>
</comment>
<dbReference type="PANTHER" id="PTHR33048">
    <property type="entry name" value="PTH11-LIKE INTEGRAL MEMBRANE PROTEIN (AFU_ORTHOLOGUE AFUA_5G11245)"/>
    <property type="match status" value="1"/>
</dbReference>
<keyword evidence="2 6" id="KW-0812">Transmembrane</keyword>
<dbReference type="Proteomes" id="UP001590950">
    <property type="component" value="Unassembled WGS sequence"/>
</dbReference>
<name>A0ABR3ZXD5_9LECA</name>
<feature type="transmembrane region" description="Helical" evidence="6">
    <location>
        <begin position="41"/>
        <end position="63"/>
    </location>
</feature>
<evidence type="ECO:0000313" key="8">
    <source>
        <dbReference type="EMBL" id="KAL2036722.1"/>
    </source>
</evidence>
<feature type="transmembrane region" description="Helical" evidence="6">
    <location>
        <begin position="6"/>
        <end position="29"/>
    </location>
</feature>
<evidence type="ECO:0000256" key="6">
    <source>
        <dbReference type="SAM" id="Phobius"/>
    </source>
</evidence>
<reference evidence="8 9" key="1">
    <citation type="submission" date="2024-09" db="EMBL/GenBank/DDBJ databases">
        <title>Rethinking Asexuality: The Enigmatic Case of Functional Sexual Genes in Lepraria (Stereocaulaceae).</title>
        <authorList>
            <person name="Doellman M."/>
            <person name="Sun Y."/>
            <person name="Barcenas-Pena A."/>
            <person name="Lumbsch H.T."/>
            <person name="Grewe F."/>
        </authorList>
    </citation>
    <scope>NUCLEOTIDE SEQUENCE [LARGE SCALE GENOMIC DNA]</scope>
    <source>
        <strain evidence="8 9">Mercado 3170</strain>
    </source>
</reference>
<keyword evidence="3 6" id="KW-1133">Transmembrane helix</keyword>
<protein>
    <recommendedName>
        <fullName evidence="7">Rhodopsin domain-containing protein</fullName>
    </recommendedName>
</protein>
<dbReference type="PANTHER" id="PTHR33048:SF47">
    <property type="entry name" value="INTEGRAL MEMBRANE PROTEIN-RELATED"/>
    <property type="match status" value="1"/>
</dbReference>
<gene>
    <name evidence="8" type="ORF">N7G274_010517</name>
</gene>
<organism evidence="8 9">
    <name type="scientific">Stereocaulon virgatum</name>
    <dbReference type="NCBI Taxonomy" id="373712"/>
    <lineage>
        <taxon>Eukaryota</taxon>
        <taxon>Fungi</taxon>
        <taxon>Dikarya</taxon>
        <taxon>Ascomycota</taxon>
        <taxon>Pezizomycotina</taxon>
        <taxon>Lecanoromycetes</taxon>
        <taxon>OSLEUM clade</taxon>
        <taxon>Lecanoromycetidae</taxon>
        <taxon>Lecanorales</taxon>
        <taxon>Lecanorineae</taxon>
        <taxon>Stereocaulaceae</taxon>
        <taxon>Stereocaulon</taxon>
    </lineage>
</organism>
<keyword evidence="4 6" id="KW-0472">Membrane</keyword>
<proteinExistence type="inferred from homology"/>
<dbReference type="InterPro" id="IPR049326">
    <property type="entry name" value="Rhodopsin_dom_fungi"/>
</dbReference>
<evidence type="ECO:0000259" key="7">
    <source>
        <dbReference type="Pfam" id="PF20684"/>
    </source>
</evidence>
<evidence type="ECO:0000313" key="9">
    <source>
        <dbReference type="Proteomes" id="UP001590950"/>
    </source>
</evidence>
<dbReference type="InterPro" id="IPR052337">
    <property type="entry name" value="SAT4-like"/>
</dbReference>
<comment type="similarity">
    <text evidence="5">Belongs to the SAT4 family.</text>
</comment>